<dbReference type="RefSeq" id="WP_120199695.1">
    <property type="nucleotide sequence ID" value="NZ_RAQJ01000001.1"/>
</dbReference>
<dbReference type="EMBL" id="RAQJ01000001">
    <property type="protein sequence ID" value="RKE98485.1"/>
    <property type="molecule type" value="Genomic_DNA"/>
</dbReference>
<keyword evidence="4" id="KW-1185">Reference proteome</keyword>
<evidence type="ECO:0000256" key="2">
    <source>
        <dbReference type="SAM" id="SignalP"/>
    </source>
</evidence>
<gene>
    <name evidence="3" type="ORF">BXY80_0574</name>
</gene>
<protein>
    <recommendedName>
        <fullName evidence="5">Thrombospondin type 3 repeat-containing protein</fullName>
    </recommendedName>
</protein>
<comment type="caution">
    <text evidence="3">The sequence shown here is derived from an EMBL/GenBank/DDBJ whole genome shotgun (WGS) entry which is preliminary data.</text>
</comment>
<feature type="signal peptide" evidence="2">
    <location>
        <begin position="1"/>
        <end position="18"/>
    </location>
</feature>
<dbReference type="OrthoDB" id="1448607at2"/>
<dbReference type="Pfam" id="PF19765">
    <property type="entry name" value="DUF6252"/>
    <property type="match status" value="1"/>
</dbReference>
<feature type="chain" id="PRO_5019041814" description="Thrombospondin type 3 repeat-containing protein" evidence="2">
    <location>
        <begin position="19"/>
        <end position="453"/>
    </location>
</feature>
<dbReference type="AlphaFoldDB" id="A0A420DW95"/>
<reference evidence="3 4" key="1">
    <citation type="submission" date="2018-09" db="EMBL/GenBank/DDBJ databases">
        <title>Genomic Encyclopedia of Archaeal and Bacterial Type Strains, Phase II (KMG-II): from individual species to whole genera.</title>
        <authorList>
            <person name="Goeker M."/>
        </authorList>
    </citation>
    <scope>NUCLEOTIDE SEQUENCE [LARGE SCALE GENOMIC DNA]</scope>
    <source>
        <strain evidence="3 4">DSM 26283</strain>
    </source>
</reference>
<organism evidence="3 4">
    <name type="scientific">Ichthyenterobacterium magnum</name>
    <dbReference type="NCBI Taxonomy" id="1230530"/>
    <lineage>
        <taxon>Bacteria</taxon>
        <taxon>Pseudomonadati</taxon>
        <taxon>Bacteroidota</taxon>
        <taxon>Flavobacteriia</taxon>
        <taxon>Flavobacteriales</taxon>
        <taxon>Flavobacteriaceae</taxon>
        <taxon>Ichthyenterobacterium</taxon>
    </lineage>
</organism>
<keyword evidence="2" id="KW-0732">Signal</keyword>
<feature type="region of interest" description="Disordered" evidence="1">
    <location>
        <begin position="412"/>
        <end position="453"/>
    </location>
</feature>
<evidence type="ECO:0000256" key="1">
    <source>
        <dbReference type="SAM" id="MobiDB-lite"/>
    </source>
</evidence>
<evidence type="ECO:0000313" key="4">
    <source>
        <dbReference type="Proteomes" id="UP000284892"/>
    </source>
</evidence>
<sequence length="453" mass="48181">MKKLAVLLITFLTLVSCGDEVEFNTPAFQGNKDYVLWRAEFFNAAIDDNGYLTITGGNNIETVELTIPSVAVGTYTLGDVSSMAAKFTAADGTVYSTNNRPDPSVSIYPEYGFIKLDEIIDNTFTGTFEFLAFDTSGLNSVGFNEGIFFRVPLISGAIPAAVYTCVDAQDDAALALAAYQSTFAPELEFIDSAAYLASCAAYKTALETQMTYCGDVSGDIQSAINDLNDCVFPCNFAVANSNAAQANLETATIGNYIEACTAYKAYLQQQIDFCGDDDGSIQALIDATDCGDDDSDGVPNIFEDFDGDGVFDDDTDADGIFNYLDNDDDGDGVLTIDEAKDADGNPIDTDGDGDVDYLDTDDDGDGIITINETGDTDGDGVPDHIDNDDDGDGVFTIFELGDTDMNGVLNYLDNDDDGDGMPTVDENADPNGDGNPADALDTDMNGIPDYLQA</sequence>
<name>A0A420DW95_9FLAO</name>
<evidence type="ECO:0008006" key="5">
    <source>
        <dbReference type="Google" id="ProtNLM"/>
    </source>
</evidence>
<dbReference type="PROSITE" id="PS51257">
    <property type="entry name" value="PROKAR_LIPOPROTEIN"/>
    <property type="match status" value="1"/>
</dbReference>
<dbReference type="InterPro" id="IPR046219">
    <property type="entry name" value="DUF6252"/>
</dbReference>
<proteinExistence type="predicted"/>
<dbReference type="Proteomes" id="UP000284892">
    <property type="component" value="Unassembled WGS sequence"/>
</dbReference>
<evidence type="ECO:0000313" key="3">
    <source>
        <dbReference type="EMBL" id="RKE98485.1"/>
    </source>
</evidence>
<accession>A0A420DW95</accession>